<sequence length="79" mass="9234">MKVPSPFGMRSKTPQEDEGFLNRKPLPTPLLKGEGTFNIEAIQCRWCYHVRRQGCRRWVQVKGLTLYPTKDFGYFDPSK</sequence>
<evidence type="ECO:0000313" key="3">
    <source>
        <dbReference type="Proteomes" id="UP000263753"/>
    </source>
</evidence>
<organism evidence="2 3">
    <name type="scientific">Acinetobacter chinensis</name>
    <dbReference type="NCBI Taxonomy" id="2004650"/>
    <lineage>
        <taxon>Bacteria</taxon>
        <taxon>Pseudomonadati</taxon>
        <taxon>Pseudomonadota</taxon>
        <taxon>Gammaproteobacteria</taxon>
        <taxon>Moraxellales</taxon>
        <taxon>Moraxellaceae</taxon>
        <taxon>Acinetobacter</taxon>
    </lineage>
</organism>
<reference evidence="3" key="1">
    <citation type="submission" date="2018-09" db="EMBL/GenBank/DDBJ databases">
        <title>The complete genome of Acinetobacter sp. strain WCHAc010005.</title>
        <authorList>
            <person name="Hu Y."/>
            <person name="Long H."/>
            <person name="Feng Y."/>
            <person name="Zong Z."/>
        </authorList>
    </citation>
    <scope>NUCLEOTIDE SEQUENCE [LARGE SCALE GENOMIC DNA]</scope>
    <source>
        <strain evidence="3">WCHAc010005</strain>
    </source>
</reference>
<dbReference type="KEGG" id="achi:CDG60_17275"/>
<evidence type="ECO:0000313" key="2">
    <source>
        <dbReference type="EMBL" id="AXY58153.1"/>
    </source>
</evidence>
<dbReference type="EMBL" id="CP032134">
    <property type="protein sequence ID" value="AXY58153.1"/>
    <property type="molecule type" value="Genomic_DNA"/>
</dbReference>
<gene>
    <name evidence="2" type="ORF">CDG60_17275</name>
</gene>
<name>A0A3B7M651_9GAMM</name>
<dbReference type="Proteomes" id="UP000263753">
    <property type="component" value="Chromosome"/>
</dbReference>
<accession>A0A3B7M651</accession>
<feature type="region of interest" description="Disordered" evidence="1">
    <location>
        <begin position="1"/>
        <end position="24"/>
    </location>
</feature>
<evidence type="ECO:0000256" key="1">
    <source>
        <dbReference type="SAM" id="MobiDB-lite"/>
    </source>
</evidence>
<proteinExistence type="predicted"/>
<protein>
    <submittedName>
        <fullName evidence="2">Uncharacterized protein</fullName>
    </submittedName>
</protein>
<dbReference type="AlphaFoldDB" id="A0A3B7M651"/>